<name>A0A0F9GRN1_9ZZZZ</name>
<dbReference type="CDD" id="cd00798">
    <property type="entry name" value="INT_XerDC_C"/>
    <property type="match status" value="1"/>
</dbReference>
<dbReference type="InterPro" id="IPR002104">
    <property type="entry name" value="Integrase_catalytic"/>
</dbReference>
<dbReference type="InterPro" id="IPR013762">
    <property type="entry name" value="Integrase-like_cat_sf"/>
</dbReference>
<gene>
    <name evidence="3" type="ORF">LCGC14_1876430</name>
</gene>
<evidence type="ECO:0000259" key="2">
    <source>
        <dbReference type="PROSITE" id="PS51898"/>
    </source>
</evidence>
<dbReference type="SUPFAM" id="SSF56349">
    <property type="entry name" value="DNA breaking-rejoining enzymes"/>
    <property type="match status" value="1"/>
</dbReference>
<reference evidence="3" key="1">
    <citation type="journal article" date="2015" name="Nature">
        <title>Complex archaea that bridge the gap between prokaryotes and eukaryotes.</title>
        <authorList>
            <person name="Spang A."/>
            <person name="Saw J.H."/>
            <person name="Jorgensen S.L."/>
            <person name="Zaremba-Niedzwiedzka K."/>
            <person name="Martijn J."/>
            <person name="Lind A.E."/>
            <person name="van Eijk R."/>
            <person name="Schleper C."/>
            <person name="Guy L."/>
            <person name="Ettema T.J."/>
        </authorList>
    </citation>
    <scope>NUCLEOTIDE SEQUENCE</scope>
</reference>
<evidence type="ECO:0000256" key="1">
    <source>
        <dbReference type="ARBA" id="ARBA00023172"/>
    </source>
</evidence>
<dbReference type="GO" id="GO:0003677">
    <property type="term" value="F:DNA binding"/>
    <property type="evidence" value="ECO:0007669"/>
    <property type="project" value="InterPro"/>
</dbReference>
<accession>A0A0F9GRN1</accession>
<protein>
    <recommendedName>
        <fullName evidence="2">Tyr recombinase domain-containing protein</fullName>
    </recommendedName>
</protein>
<dbReference type="PANTHER" id="PTHR30349">
    <property type="entry name" value="PHAGE INTEGRASE-RELATED"/>
    <property type="match status" value="1"/>
</dbReference>
<proteinExistence type="predicted"/>
<dbReference type="Gene3D" id="1.10.443.10">
    <property type="entry name" value="Intergrase catalytic core"/>
    <property type="match status" value="1"/>
</dbReference>
<dbReference type="Pfam" id="PF00589">
    <property type="entry name" value="Phage_integrase"/>
    <property type="match status" value="1"/>
</dbReference>
<comment type="caution">
    <text evidence="3">The sequence shown here is derived from an EMBL/GenBank/DDBJ whole genome shotgun (WGS) entry which is preliminary data.</text>
</comment>
<dbReference type="PANTHER" id="PTHR30349:SF81">
    <property type="entry name" value="TYROSINE RECOMBINASE XERC"/>
    <property type="match status" value="1"/>
</dbReference>
<dbReference type="EMBL" id="LAZR01019236">
    <property type="protein sequence ID" value="KKL93266.1"/>
    <property type="molecule type" value="Genomic_DNA"/>
</dbReference>
<organism evidence="3">
    <name type="scientific">marine sediment metagenome</name>
    <dbReference type="NCBI Taxonomy" id="412755"/>
    <lineage>
        <taxon>unclassified sequences</taxon>
        <taxon>metagenomes</taxon>
        <taxon>ecological metagenomes</taxon>
    </lineage>
</organism>
<keyword evidence="1" id="KW-0233">DNA recombination</keyword>
<dbReference type="AlphaFoldDB" id="A0A0F9GRN1"/>
<dbReference type="PROSITE" id="PS51898">
    <property type="entry name" value="TYR_RECOMBINASE"/>
    <property type="match status" value="1"/>
</dbReference>
<feature type="domain" description="Tyr recombinase" evidence="2">
    <location>
        <begin position="32"/>
        <end position="216"/>
    </location>
</feature>
<dbReference type="GO" id="GO:0006310">
    <property type="term" value="P:DNA recombination"/>
    <property type="evidence" value="ECO:0007669"/>
    <property type="project" value="UniProtKB-KW"/>
</dbReference>
<dbReference type="GO" id="GO:0015074">
    <property type="term" value="P:DNA integration"/>
    <property type="evidence" value="ECO:0007669"/>
    <property type="project" value="InterPro"/>
</dbReference>
<sequence length="225" mass="25613">AAVRMFCRFLVLQNILRQDPSASINSPKKWNRLPVVLDNQTVLQLLEAPDTERDIHAPRDRAILTLLYATGMRASELVGLKITDLNNRIGVVRVLGKGSKERIIPVAEEAIRVVEGYLQHFRSLLARGHDEGSLFLSRTGKKLIREDIFRIVVKYIKRICVRRNVTPHTLRHSFATQLLRGGADLRSVQEMLGHQNLSTTQIYTHLTTRRLKEVYDRAHPLAVGV</sequence>
<evidence type="ECO:0000313" key="3">
    <source>
        <dbReference type="EMBL" id="KKL93266.1"/>
    </source>
</evidence>
<dbReference type="InterPro" id="IPR011010">
    <property type="entry name" value="DNA_brk_join_enz"/>
</dbReference>
<feature type="non-terminal residue" evidence="3">
    <location>
        <position position="1"/>
    </location>
</feature>
<dbReference type="InterPro" id="IPR050090">
    <property type="entry name" value="Tyrosine_recombinase_XerCD"/>
</dbReference>